<dbReference type="InterPro" id="IPR036397">
    <property type="entry name" value="RNaseH_sf"/>
</dbReference>
<dbReference type="EMBL" id="JAOTOJ010000002">
    <property type="protein sequence ID" value="KAK9407778.1"/>
    <property type="molecule type" value="Genomic_DNA"/>
</dbReference>
<name>A0AAW1C243_CROAD</name>
<gene>
    <name evidence="1" type="ORF">NXF25_006552</name>
</gene>
<dbReference type="Gene3D" id="3.30.420.10">
    <property type="entry name" value="Ribonuclease H-like superfamily/Ribonuclease H"/>
    <property type="match status" value="1"/>
</dbReference>
<dbReference type="AlphaFoldDB" id="A0AAW1C243"/>
<dbReference type="InterPro" id="IPR012337">
    <property type="entry name" value="RNaseH-like_sf"/>
</dbReference>
<evidence type="ECO:0000313" key="2">
    <source>
        <dbReference type="Proteomes" id="UP001474421"/>
    </source>
</evidence>
<accession>A0AAW1C243</accession>
<dbReference type="SUPFAM" id="SSF53098">
    <property type="entry name" value="Ribonuclease H-like"/>
    <property type="match status" value="1"/>
</dbReference>
<comment type="caution">
    <text evidence="1">The sequence shown here is derived from an EMBL/GenBank/DDBJ whole genome shotgun (WGS) entry which is preliminary data.</text>
</comment>
<dbReference type="GO" id="GO:0003676">
    <property type="term" value="F:nucleic acid binding"/>
    <property type="evidence" value="ECO:0007669"/>
    <property type="project" value="InterPro"/>
</dbReference>
<proteinExistence type="predicted"/>
<evidence type="ECO:0000313" key="1">
    <source>
        <dbReference type="EMBL" id="KAK9407778.1"/>
    </source>
</evidence>
<reference evidence="1 2" key="1">
    <citation type="journal article" date="2024" name="Proc. Natl. Acad. Sci. U.S.A.">
        <title>The genetic regulatory architecture and epigenomic basis for age-related changes in rattlesnake venom.</title>
        <authorList>
            <person name="Hogan M.P."/>
            <person name="Holding M.L."/>
            <person name="Nystrom G.S."/>
            <person name="Colston T.J."/>
            <person name="Bartlett D.A."/>
            <person name="Mason A.J."/>
            <person name="Ellsworth S.A."/>
            <person name="Rautsaw R.M."/>
            <person name="Lawrence K.C."/>
            <person name="Strickland J.L."/>
            <person name="He B."/>
            <person name="Fraser P."/>
            <person name="Margres M.J."/>
            <person name="Gilbert D.M."/>
            <person name="Gibbs H.L."/>
            <person name="Parkinson C.L."/>
            <person name="Rokyta D.R."/>
        </authorList>
    </citation>
    <scope>NUCLEOTIDE SEQUENCE [LARGE SCALE GENOMIC DNA]</scope>
    <source>
        <strain evidence="1">DRR0105</strain>
    </source>
</reference>
<protein>
    <submittedName>
        <fullName evidence="1">Tf2-1: Tf2-1</fullName>
    </submittedName>
</protein>
<organism evidence="1 2">
    <name type="scientific">Crotalus adamanteus</name>
    <name type="common">Eastern diamondback rattlesnake</name>
    <dbReference type="NCBI Taxonomy" id="8729"/>
    <lineage>
        <taxon>Eukaryota</taxon>
        <taxon>Metazoa</taxon>
        <taxon>Chordata</taxon>
        <taxon>Craniata</taxon>
        <taxon>Vertebrata</taxon>
        <taxon>Euteleostomi</taxon>
        <taxon>Lepidosauria</taxon>
        <taxon>Squamata</taxon>
        <taxon>Bifurcata</taxon>
        <taxon>Unidentata</taxon>
        <taxon>Episquamata</taxon>
        <taxon>Toxicofera</taxon>
        <taxon>Serpentes</taxon>
        <taxon>Colubroidea</taxon>
        <taxon>Viperidae</taxon>
        <taxon>Crotalinae</taxon>
        <taxon>Crotalus</taxon>
    </lineage>
</organism>
<keyword evidence="2" id="KW-1185">Reference proteome</keyword>
<dbReference type="Proteomes" id="UP001474421">
    <property type="component" value="Unassembled WGS sequence"/>
</dbReference>
<sequence length="91" mass="10308">MGILEGSFPTEECNLLGLSSSHHPQTNGSCEHTNGMLEYYIHCYINYQQDNWSDRLPFAEVAYNNSMHNSTGFVPLCVAMGWDFVSIFKLP</sequence>